<dbReference type="EMBL" id="QTUA01000001">
    <property type="protein sequence ID" value="REF32018.1"/>
    <property type="molecule type" value="Genomic_DNA"/>
</dbReference>
<evidence type="ECO:0000313" key="2">
    <source>
        <dbReference type="Proteomes" id="UP000256253"/>
    </source>
</evidence>
<organism evidence="1 2">
    <name type="scientific">Calidifontibacter indicus</name>
    <dbReference type="NCBI Taxonomy" id="419650"/>
    <lineage>
        <taxon>Bacteria</taxon>
        <taxon>Bacillati</taxon>
        <taxon>Actinomycetota</taxon>
        <taxon>Actinomycetes</taxon>
        <taxon>Micrococcales</taxon>
        <taxon>Dermacoccaceae</taxon>
        <taxon>Calidifontibacter</taxon>
    </lineage>
</organism>
<evidence type="ECO:0008006" key="3">
    <source>
        <dbReference type="Google" id="ProtNLM"/>
    </source>
</evidence>
<keyword evidence="2" id="KW-1185">Reference proteome</keyword>
<dbReference type="RefSeq" id="WP_245950320.1">
    <property type="nucleotide sequence ID" value="NZ_QTUA01000001.1"/>
</dbReference>
<protein>
    <recommendedName>
        <fullName evidence="3">CHRD domain-containing protein</fullName>
    </recommendedName>
</protein>
<dbReference type="Proteomes" id="UP000256253">
    <property type="component" value="Unassembled WGS sequence"/>
</dbReference>
<accession>A0A3D9URE0</accession>
<dbReference type="AlphaFoldDB" id="A0A3D9URE0"/>
<sequence>MPAAHADSGWTYQADLAPINGSGAAGWLTLNGNQATVTEEVNGLAQTFMDAPYPHVQHIHGGAMGMCPDMSADTNGDGVVSTTEGAPHYGGIVTTLSAKGDTSPAAGTDVTLAPSGSAYTYKRTITLDSKSVEALKNGTAVIVVHGLDPAKIPAAARAAKSDLVPSLPLAATSPALCGKLTRSQMTDMPSGGVPTGGGSTADGSTGAYYAGGGALLLGAGALLATRRQFGKQS</sequence>
<proteinExistence type="predicted"/>
<gene>
    <name evidence="1" type="ORF">DFJ65_3112</name>
</gene>
<reference evidence="1 2" key="1">
    <citation type="submission" date="2018-08" db="EMBL/GenBank/DDBJ databases">
        <title>Sequencing the genomes of 1000 actinobacteria strains.</title>
        <authorList>
            <person name="Klenk H.-P."/>
        </authorList>
    </citation>
    <scope>NUCLEOTIDE SEQUENCE [LARGE SCALE GENOMIC DNA]</scope>
    <source>
        <strain evidence="1 2">DSM 22967</strain>
    </source>
</reference>
<evidence type="ECO:0000313" key="1">
    <source>
        <dbReference type="EMBL" id="REF32018.1"/>
    </source>
</evidence>
<name>A0A3D9URE0_9MICO</name>
<comment type="caution">
    <text evidence="1">The sequence shown here is derived from an EMBL/GenBank/DDBJ whole genome shotgun (WGS) entry which is preliminary data.</text>
</comment>